<organism evidence="2 3">
    <name type="scientific">Brassica cretica</name>
    <name type="common">Mustard</name>
    <dbReference type="NCBI Taxonomy" id="69181"/>
    <lineage>
        <taxon>Eukaryota</taxon>
        <taxon>Viridiplantae</taxon>
        <taxon>Streptophyta</taxon>
        <taxon>Embryophyta</taxon>
        <taxon>Tracheophyta</taxon>
        <taxon>Spermatophyta</taxon>
        <taxon>Magnoliopsida</taxon>
        <taxon>eudicotyledons</taxon>
        <taxon>Gunneridae</taxon>
        <taxon>Pentapetalae</taxon>
        <taxon>rosids</taxon>
        <taxon>malvids</taxon>
        <taxon>Brassicales</taxon>
        <taxon>Brassicaceae</taxon>
        <taxon>Brassiceae</taxon>
        <taxon>Brassica</taxon>
    </lineage>
</organism>
<keyword evidence="1" id="KW-0812">Transmembrane</keyword>
<keyword evidence="1" id="KW-0472">Membrane</keyword>
<evidence type="ECO:0000256" key="1">
    <source>
        <dbReference type="SAM" id="Phobius"/>
    </source>
</evidence>
<name>A0ABQ7CE17_BRACR</name>
<protein>
    <recommendedName>
        <fullName evidence="4">Copper transporter</fullName>
    </recommendedName>
</protein>
<dbReference type="EMBL" id="QGKV02000832">
    <property type="protein sequence ID" value="KAF3549817.1"/>
    <property type="molecule type" value="Genomic_DNA"/>
</dbReference>
<comment type="caution">
    <text evidence="2">The sequence shown here is derived from an EMBL/GenBank/DDBJ whole genome shotgun (WGS) entry which is preliminary data.</text>
</comment>
<keyword evidence="1" id="KW-1133">Transmembrane helix</keyword>
<gene>
    <name evidence="2" type="ORF">DY000_02007114</name>
</gene>
<sequence>MVRIAEVGFGVKATVNQKLYSGITLYSRFWSVVDCVVIITLNLGYITGFSIGYILADSICVTHNTRHSRGELVFLQTSYPVGSRKPLIRWIGGRLRRTGSCPMAVYYTMV</sequence>
<evidence type="ECO:0008006" key="4">
    <source>
        <dbReference type="Google" id="ProtNLM"/>
    </source>
</evidence>
<evidence type="ECO:0000313" key="3">
    <source>
        <dbReference type="Proteomes" id="UP000266723"/>
    </source>
</evidence>
<reference evidence="2 3" key="1">
    <citation type="journal article" date="2020" name="BMC Genomics">
        <title>Intraspecific diversification of the crop wild relative Brassica cretica Lam. using demographic model selection.</title>
        <authorList>
            <person name="Kioukis A."/>
            <person name="Michalopoulou V.A."/>
            <person name="Briers L."/>
            <person name="Pirintsos S."/>
            <person name="Studholme D.J."/>
            <person name="Pavlidis P."/>
            <person name="Sarris P.F."/>
        </authorList>
    </citation>
    <scope>NUCLEOTIDE SEQUENCE [LARGE SCALE GENOMIC DNA]</scope>
    <source>
        <strain evidence="3">cv. PFS-1207/04</strain>
    </source>
</reference>
<proteinExistence type="predicted"/>
<keyword evidence="3" id="KW-1185">Reference proteome</keyword>
<evidence type="ECO:0000313" key="2">
    <source>
        <dbReference type="EMBL" id="KAF3549817.1"/>
    </source>
</evidence>
<dbReference type="Proteomes" id="UP000266723">
    <property type="component" value="Unassembled WGS sequence"/>
</dbReference>
<accession>A0ABQ7CE17</accession>
<feature type="transmembrane region" description="Helical" evidence="1">
    <location>
        <begin position="29"/>
        <end position="56"/>
    </location>
</feature>